<feature type="region of interest" description="Disordered" evidence="5">
    <location>
        <begin position="413"/>
        <end position="482"/>
    </location>
</feature>
<dbReference type="PROSITE" id="PS51746">
    <property type="entry name" value="PPM_2"/>
    <property type="match status" value="1"/>
</dbReference>
<dbReference type="PROSITE" id="PS01032">
    <property type="entry name" value="PPM_1"/>
    <property type="match status" value="1"/>
</dbReference>
<dbReference type="InterPro" id="IPR015655">
    <property type="entry name" value="PP2C"/>
</dbReference>
<evidence type="ECO:0000256" key="2">
    <source>
        <dbReference type="ARBA" id="ARBA00022801"/>
    </source>
</evidence>
<organism evidence="7 8">
    <name type="scientific">Clytia hemisphaerica</name>
    <dbReference type="NCBI Taxonomy" id="252671"/>
    <lineage>
        <taxon>Eukaryota</taxon>
        <taxon>Metazoa</taxon>
        <taxon>Cnidaria</taxon>
        <taxon>Hydrozoa</taxon>
        <taxon>Hydroidolina</taxon>
        <taxon>Leptothecata</taxon>
        <taxon>Obeliida</taxon>
        <taxon>Clytiidae</taxon>
        <taxon>Clytia</taxon>
    </lineage>
</organism>
<evidence type="ECO:0000256" key="3">
    <source>
        <dbReference type="ARBA" id="ARBA00022912"/>
    </source>
</evidence>
<dbReference type="GO" id="GO:0004722">
    <property type="term" value="F:protein serine/threonine phosphatase activity"/>
    <property type="evidence" value="ECO:0007669"/>
    <property type="project" value="InterPro"/>
</dbReference>
<proteinExistence type="inferred from homology"/>
<evidence type="ECO:0000313" key="7">
    <source>
        <dbReference type="EnsemblMetazoa" id="CLYHEMP004182.1"/>
    </source>
</evidence>
<reference evidence="7" key="1">
    <citation type="submission" date="2021-01" db="UniProtKB">
        <authorList>
            <consortium name="EnsemblMetazoa"/>
        </authorList>
    </citation>
    <scope>IDENTIFICATION</scope>
</reference>
<feature type="compositionally biased region" description="Basic and acidic residues" evidence="5">
    <location>
        <begin position="453"/>
        <end position="464"/>
    </location>
</feature>
<evidence type="ECO:0000313" key="8">
    <source>
        <dbReference type="Proteomes" id="UP000594262"/>
    </source>
</evidence>
<evidence type="ECO:0000256" key="5">
    <source>
        <dbReference type="SAM" id="MobiDB-lite"/>
    </source>
</evidence>
<dbReference type="Gene3D" id="3.60.40.10">
    <property type="entry name" value="PPM-type phosphatase domain"/>
    <property type="match status" value="1"/>
</dbReference>
<dbReference type="PANTHER" id="PTHR47992">
    <property type="entry name" value="PROTEIN PHOSPHATASE"/>
    <property type="match status" value="1"/>
</dbReference>
<dbReference type="GO" id="GO:0046872">
    <property type="term" value="F:metal ion binding"/>
    <property type="evidence" value="ECO:0007669"/>
    <property type="project" value="UniProtKB-KW"/>
</dbReference>
<dbReference type="OrthoDB" id="10264738at2759"/>
<dbReference type="CDD" id="cd00143">
    <property type="entry name" value="PP2Cc"/>
    <property type="match status" value="1"/>
</dbReference>
<dbReference type="SUPFAM" id="SSF81606">
    <property type="entry name" value="PP2C-like"/>
    <property type="match status" value="1"/>
</dbReference>
<dbReference type="SMART" id="SM00332">
    <property type="entry name" value="PP2Cc"/>
    <property type="match status" value="1"/>
</dbReference>
<protein>
    <recommendedName>
        <fullName evidence="6">PPM-type phosphatase domain-containing protein</fullName>
    </recommendedName>
</protein>
<feature type="domain" description="PPM-type phosphatase" evidence="6">
    <location>
        <begin position="144"/>
        <end position="400"/>
    </location>
</feature>
<dbReference type="EnsemblMetazoa" id="CLYHEMT004182.1">
    <property type="protein sequence ID" value="CLYHEMP004182.1"/>
    <property type="gene ID" value="CLYHEMG004182"/>
</dbReference>
<evidence type="ECO:0000256" key="4">
    <source>
        <dbReference type="RuleBase" id="RU003465"/>
    </source>
</evidence>
<sequence length="482" mass="53869">MMTTTALTEFERAECRNFLEGLTNSAKSEDDDSASFPHDNQFESLCFCVTDEEIPGELTDIINRFLHYRKCPDILIGPLISYVLNKFQDTDLTQFKLERKDDESTEYNASSLSKHLYQVFLKSCLDFISNFDSMTIQKNPQSFHVSLQAVRNRRRRMEDRHVYYTDLNSLLNLDEAQTGQALFAVFDGHGGIDAANYAASHLLTHLKACPNLITQPGEALHKAILKTDEEFIKKGKREKLRSGATAVVVLIQGLNLTVAWLGDSQVVLCKAGDAVQLMDPHKPNRPDERARIESLGGCVVNFGGWRVNGILAVARSIGDSEQKPYVTGEPDVEEYEMEGDEEFVILACDGLWDTVEPFDAVQLVRKCMEEGTRDSAAGKLVDLAIKQRSMDNISILVVYFDFNGPVVFSADNTTNSEEMSEANNEDEKGDIKENHQNEDLNVKGQVSDEREETQEKANDEKPAAHTEGTVATEGTISSKENT</sequence>
<dbReference type="InterPro" id="IPR001932">
    <property type="entry name" value="PPM-type_phosphatase-like_dom"/>
</dbReference>
<evidence type="ECO:0000256" key="1">
    <source>
        <dbReference type="ARBA" id="ARBA00022723"/>
    </source>
</evidence>
<accession>A0A7M5UXI7</accession>
<keyword evidence="1" id="KW-0479">Metal-binding</keyword>
<evidence type="ECO:0000259" key="6">
    <source>
        <dbReference type="PROSITE" id="PS51746"/>
    </source>
</evidence>
<keyword evidence="8" id="KW-1185">Reference proteome</keyword>
<keyword evidence="3 4" id="KW-0904">Protein phosphatase</keyword>
<dbReference type="AlphaFoldDB" id="A0A7M5UXI7"/>
<dbReference type="RefSeq" id="XP_066929368.1">
    <property type="nucleotide sequence ID" value="XM_067073267.1"/>
</dbReference>
<dbReference type="Pfam" id="PF00481">
    <property type="entry name" value="PP2C"/>
    <property type="match status" value="1"/>
</dbReference>
<dbReference type="Proteomes" id="UP000594262">
    <property type="component" value="Unplaced"/>
</dbReference>
<dbReference type="InterPro" id="IPR036457">
    <property type="entry name" value="PPM-type-like_dom_sf"/>
</dbReference>
<comment type="similarity">
    <text evidence="4">Belongs to the PP2C family.</text>
</comment>
<dbReference type="InterPro" id="IPR000222">
    <property type="entry name" value="PP2C_BS"/>
</dbReference>
<feature type="compositionally biased region" description="Polar residues" evidence="5">
    <location>
        <begin position="472"/>
        <end position="482"/>
    </location>
</feature>
<feature type="compositionally biased region" description="Basic and acidic residues" evidence="5">
    <location>
        <begin position="425"/>
        <end position="441"/>
    </location>
</feature>
<name>A0A7M5UXI7_9CNID</name>
<keyword evidence="2 4" id="KW-0378">Hydrolase</keyword>
<dbReference type="GeneID" id="136816926"/>